<gene>
    <name evidence="1" type="ORF">FC64_GL000974</name>
</gene>
<dbReference type="PATRIC" id="fig|1423820.4.peg.998"/>
<dbReference type="RefSeq" id="WP_057906834.1">
    <property type="nucleotide sequence ID" value="NZ_AYYZ01000029.1"/>
</dbReference>
<protein>
    <recommendedName>
        <fullName evidence="3">DUF1694 domain-containing protein</fullName>
    </recommendedName>
</protein>
<proteinExistence type="predicted"/>
<dbReference type="InterPro" id="IPR012543">
    <property type="entry name" value="DUF1694"/>
</dbReference>
<accession>A0A0R1ZAM0</accession>
<dbReference type="STRING" id="1423820.FC64_GL000974"/>
<name>A0A0R1ZAM0_9LACO</name>
<organism evidence="1 2">
    <name type="scientific">Ligilactobacillus araffinosus DSM 20653</name>
    <dbReference type="NCBI Taxonomy" id="1423820"/>
    <lineage>
        <taxon>Bacteria</taxon>
        <taxon>Bacillati</taxon>
        <taxon>Bacillota</taxon>
        <taxon>Bacilli</taxon>
        <taxon>Lactobacillales</taxon>
        <taxon>Lactobacillaceae</taxon>
        <taxon>Ligilactobacillus</taxon>
    </lineage>
</organism>
<keyword evidence="2" id="KW-1185">Reference proteome</keyword>
<reference evidence="1 2" key="1">
    <citation type="journal article" date="2015" name="Genome Announc.">
        <title>Expanding the biotechnology potential of lactobacilli through comparative genomics of 213 strains and associated genera.</title>
        <authorList>
            <person name="Sun Z."/>
            <person name="Harris H.M."/>
            <person name="McCann A."/>
            <person name="Guo C."/>
            <person name="Argimon S."/>
            <person name="Zhang W."/>
            <person name="Yang X."/>
            <person name="Jeffery I.B."/>
            <person name="Cooney J.C."/>
            <person name="Kagawa T.F."/>
            <person name="Liu W."/>
            <person name="Song Y."/>
            <person name="Salvetti E."/>
            <person name="Wrobel A."/>
            <person name="Rasinkangas P."/>
            <person name="Parkhill J."/>
            <person name="Rea M.C."/>
            <person name="O'Sullivan O."/>
            <person name="Ritari J."/>
            <person name="Douillard F.P."/>
            <person name="Paul Ross R."/>
            <person name="Yang R."/>
            <person name="Briner A.E."/>
            <person name="Felis G.E."/>
            <person name="de Vos W.M."/>
            <person name="Barrangou R."/>
            <person name="Klaenhammer T.R."/>
            <person name="Caufield P.W."/>
            <person name="Cui Y."/>
            <person name="Zhang H."/>
            <person name="O'Toole P.W."/>
        </authorList>
    </citation>
    <scope>NUCLEOTIDE SEQUENCE [LARGE SCALE GENOMIC DNA]</scope>
    <source>
        <strain evidence="1 2">DSM 20653</strain>
    </source>
</reference>
<comment type="caution">
    <text evidence="1">The sequence shown here is derived from an EMBL/GenBank/DDBJ whole genome shotgun (WGS) entry which is preliminary data.</text>
</comment>
<sequence>MTDELQEHLNKGMYGTPKLKPDEQRKYLGTFRERVDLTVTFAQLNSEKYYPAIQKELEAHPEYRMTINGSVDQDQLSRLIQIANSANASFTCSSDLTFPHAASDLAVVIAASHQAIHTEIVDVALRYPLDNNAATVSAEKPSKHRFSLKNLFHKK</sequence>
<dbReference type="Proteomes" id="UP000051291">
    <property type="component" value="Unassembled WGS sequence"/>
</dbReference>
<dbReference type="EMBL" id="AYYZ01000029">
    <property type="protein sequence ID" value="KRM51783.1"/>
    <property type="molecule type" value="Genomic_DNA"/>
</dbReference>
<dbReference type="Gene3D" id="3.30.1330.30">
    <property type="match status" value="1"/>
</dbReference>
<evidence type="ECO:0008006" key="3">
    <source>
        <dbReference type="Google" id="ProtNLM"/>
    </source>
</evidence>
<evidence type="ECO:0000313" key="2">
    <source>
        <dbReference type="Proteomes" id="UP000051291"/>
    </source>
</evidence>
<dbReference type="PIRSF" id="PIRSF034303">
    <property type="entry name" value="DUF1694"/>
    <property type="match status" value="1"/>
</dbReference>
<evidence type="ECO:0000313" key="1">
    <source>
        <dbReference type="EMBL" id="KRM51783.1"/>
    </source>
</evidence>
<dbReference type="InterPro" id="IPR029064">
    <property type="entry name" value="Ribosomal_eL30-like_sf"/>
</dbReference>
<dbReference type="Pfam" id="PF07997">
    <property type="entry name" value="DUF1694"/>
    <property type="match status" value="1"/>
</dbReference>
<dbReference type="SUPFAM" id="SSF160515">
    <property type="entry name" value="YueI-like"/>
    <property type="match status" value="1"/>
</dbReference>
<dbReference type="AlphaFoldDB" id="A0A0R1ZAM0"/>